<feature type="compositionally biased region" description="Basic residues" evidence="1">
    <location>
        <begin position="300"/>
        <end position="319"/>
    </location>
</feature>
<feature type="compositionally biased region" description="Basic and acidic residues" evidence="1">
    <location>
        <begin position="113"/>
        <end position="124"/>
    </location>
</feature>
<name>A0A9P7YGW2_9HELO</name>
<evidence type="ECO:0000313" key="3">
    <source>
        <dbReference type="Proteomes" id="UP000824998"/>
    </source>
</evidence>
<feature type="region of interest" description="Disordered" evidence="1">
    <location>
        <begin position="46"/>
        <end position="85"/>
    </location>
</feature>
<comment type="caution">
    <text evidence="2">The sequence shown here is derived from an EMBL/GenBank/DDBJ whole genome shotgun (WGS) entry which is preliminary data.</text>
</comment>
<evidence type="ECO:0000256" key="1">
    <source>
        <dbReference type="SAM" id="MobiDB-lite"/>
    </source>
</evidence>
<feature type="compositionally biased region" description="Low complexity" evidence="1">
    <location>
        <begin position="70"/>
        <end position="82"/>
    </location>
</feature>
<sequence length="686" mass="78771">MLAQMRAKVRLRISEYQFCLLCHVYPPIAMPWAVYIVGHNVRSVATKDTPQRPKGAPRFSRSVHRPLGRSTRSSPSQSSIPPLYRSSTLRTTIPPFEDTLDLTQDRLFERDSIQGLSSRERDSSRISIQSEWSDDKGLKQGRRPPRTHGKVATGNEDVGWKWKPLQLDDNAGGSSFWGFKNELHRTRSEFNPVFNQPMAPVNGGNHIQSESELLREEPMYDSVSSGFKGPIYAVKSAELHEKRNQRAGLRVLKSDAQELRPEHPSEGERRRTRDWNKIKTRPIEDPAEILRRNIAQTKRQDRKSKRRLKKTKANTTRAKNRVKYAADIEQRRAANPGLTTGRALAQIYQGKPKPKQRGQGKQENAVRIQDLSLDYLNVNLRSQISDSLLEGELTSEHPTRKDTFDEIVSTVLYLRRVAYDQFKRSEATTQEGIVPAVSVKESERQLALSTVEEHIQLKVSRVRKVWMGSIYTTEKRFLKFMPREEEFTEAELISERRWIKTEIHSRCLVEMGSVLGFLSGRIKEGIFLSMKENPQMTTFEAAENHFLKQEVKIVSSACNQLKQISESDTKGEYKKGKGIKPDQGVIVSLAEKKETVMDIYRSAMEHFASESSYALEYLLTTFYHAKPYYASVWARDLDPKLKPVILEGQDGPREWNTVPLEEIHRRQQLKYEETLKLGLKIIPTPA</sequence>
<protein>
    <submittedName>
        <fullName evidence="2">Uncharacterized protein</fullName>
    </submittedName>
</protein>
<dbReference type="EMBL" id="MU251507">
    <property type="protein sequence ID" value="KAG9233287.1"/>
    <property type="molecule type" value="Genomic_DNA"/>
</dbReference>
<feature type="compositionally biased region" description="Basic residues" evidence="1">
    <location>
        <begin position="139"/>
        <end position="149"/>
    </location>
</feature>
<feature type="region of interest" description="Disordered" evidence="1">
    <location>
        <begin position="113"/>
        <end position="154"/>
    </location>
</feature>
<accession>A0A9P7YGW2</accession>
<reference evidence="2" key="1">
    <citation type="journal article" date="2021" name="IMA Fungus">
        <title>Genomic characterization of three marine fungi, including Emericellopsis atlantica sp. nov. with signatures of a generalist lifestyle and marine biomass degradation.</title>
        <authorList>
            <person name="Hagestad O.C."/>
            <person name="Hou L."/>
            <person name="Andersen J.H."/>
            <person name="Hansen E.H."/>
            <person name="Altermark B."/>
            <person name="Li C."/>
            <person name="Kuhnert E."/>
            <person name="Cox R.J."/>
            <person name="Crous P.W."/>
            <person name="Spatafora J.W."/>
            <person name="Lail K."/>
            <person name="Amirebrahimi M."/>
            <person name="Lipzen A."/>
            <person name="Pangilinan J."/>
            <person name="Andreopoulos W."/>
            <person name="Hayes R.D."/>
            <person name="Ng V."/>
            <person name="Grigoriev I.V."/>
            <person name="Jackson S.A."/>
            <person name="Sutton T.D.S."/>
            <person name="Dobson A.D.W."/>
            <person name="Rama T."/>
        </authorList>
    </citation>
    <scope>NUCLEOTIDE SEQUENCE</scope>
    <source>
        <strain evidence="2">TRa018bII</strain>
    </source>
</reference>
<dbReference type="Proteomes" id="UP000824998">
    <property type="component" value="Unassembled WGS sequence"/>
</dbReference>
<evidence type="ECO:0000313" key="2">
    <source>
        <dbReference type="EMBL" id="KAG9233287.1"/>
    </source>
</evidence>
<keyword evidence="3" id="KW-1185">Reference proteome</keyword>
<gene>
    <name evidence="2" type="ORF">BJ875DRAFT_464535</name>
</gene>
<proteinExistence type="predicted"/>
<dbReference type="AlphaFoldDB" id="A0A9P7YGW2"/>
<organism evidence="2 3">
    <name type="scientific">Amylocarpus encephaloides</name>
    <dbReference type="NCBI Taxonomy" id="45428"/>
    <lineage>
        <taxon>Eukaryota</taxon>
        <taxon>Fungi</taxon>
        <taxon>Dikarya</taxon>
        <taxon>Ascomycota</taxon>
        <taxon>Pezizomycotina</taxon>
        <taxon>Leotiomycetes</taxon>
        <taxon>Helotiales</taxon>
        <taxon>Helotiales incertae sedis</taxon>
        <taxon>Amylocarpus</taxon>
    </lineage>
</organism>
<feature type="region of interest" description="Disordered" evidence="1">
    <location>
        <begin position="253"/>
        <end position="279"/>
    </location>
</feature>
<feature type="region of interest" description="Disordered" evidence="1">
    <location>
        <begin position="295"/>
        <end position="319"/>
    </location>
</feature>